<dbReference type="NCBIfam" id="TIGR03071">
    <property type="entry name" value="couple_hipA"/>
    <property type="match status" value="1"/>
</dbReference>
<comment type="caution">
    <text evidence="6">The sequence shown here is derived from an EMBL/GenBank/DDBJ whole genome shotgun (WGS) entry which is preliminary data.</text>
</comment>
<proteinExistence type="inferred from homology"/>
<evidence type="ECO:0000259" key="4">
    <source>
        <dbReference type="Pfam" id="PF07804"/>
    </source>
</evidence>
<keyword evidence="3 6" id="KW-0418">Kinase</keyword>
<dbReference type="RefSeq" id="WP_209910360.1">
    <property type="nucleotide sequence ID" value="NZ_BAAAMI010000023.1"/>
</dbReference>
<dbReference type="InterPro" id="IPR017508">
    <property type="entry name" value="HipA_N1"/>
</dbReference>
<dbReference type="GO" id="GO:0004674">
    <property type="term" value="F:protein serine/threonine kinase activity"/>
    <property type="evidence" value="ECO:0007669"/>
    <property type="project" value="UniProtKB-EC"/>
</dbReference>
<keyword evidence="7" id="KW-1185">Reference proteome</keyword>
<dbReference type="InterPro" id="IPR052028">
    <property type="entry name" value="HipA_Ser/Thr_kinase"/>
</dbReference>
<evidence type="ECO:0000313" key="7">
    <source>
        <dbReference type="Proteomes" id="UP000766570"/>
    </source>
</evidence>
<dbReference type="Pfam" id="PF07804">
    <property type="entry name" value="HipA_C"/>
    <property type="match status" value="1"/>
</dbReference>
<reference evidence="6 7" key="1">
    <citation type="submission" date="2021-03" db="EMBL/GenBank/DDBJ databases">
        <title>Sequencing the genomes of 1000 actinobacteria strains.</title>
        <authorList>
            <person name="Klenk H.-P."/>
        </authorList>
    </citation>
    <scope>NUCLEOTIDE SEQUENCE [LARGE SCALE GENOMIC DNA]</scope>
    <source>
        <strain evidence="6 7">DSM 15454</strain>
    </source>
</reference>
<evidence type="ECO:0000256" key="3">
    <source>
        <dbReference type="ARBA" id="ARBA00022777"/>
    </source>
</evidence>
<feature type="domain" description="HipA N-terminal subdomain 1" evidence="5">
    <location>
        <begin position="6"/>
        <end position="104"/>
    </location>
</feature>
<organism evidence="6 7">
    <name type="scientific">Paeniglutamicibacter psychrophenolicus</name>
    <dbReference type="NCBI Taxonomy" id="257454"/>
    <lineage>
        <taxon>Bacteria</taxon>
        <taxon>Bacillati</taxon>
        <taxon>Actinomycetota</taxon>
        <taxon>Actinomycetes</taxon>
        <taxon>Micrococcales</taxon>
        <taxon>Micrococcaceae</taxon>
        <taxon>Paeniglutamicibacter</taxon>
    </lineage>
</organism>
<name>A0ABS4WIH6_9MICC</name>
<evidence type="ECO:0000313" key="6">
    <source>
        <dbReference type="EMBL" id="MBP2375988.1"/>
    </source>
</evidence>
<keyword evidence="2 6" id="KW-0808">Transferase</keyword>
<feature type="domain" description="HipA-like C-terminal" evidence="4">
    <location>
        <begin position="148"/>
        <end position="397"/>
    </location>
</feature>
<sequence>MAEATLSVYLLDQLVGRITRHNVSTRINFDVEPDYEGPATALSEGFALIPGERLNSEHVSNFFGGFLPEGPNRDALAKKARIGANDLFSMLERYGMTMTGALSVRLGTSDALEGSGYRLLSERDLHAKIRQAAQEFDLGNEPDSGRSTIPGFQPKLMLALLGGKWYQPLKGSHSTHIVKPSPARRPETIYDEFFSQQLSRHMGLSRFKSELIPMGNKAHFLAIERYDRTVTESADVVAIHQEDAAQALGLDWIDSSAKFQNPRMPDLNARPSAAKIAELFGTVGDGSDAEVWLQHLMFNVLVGNHDGHAKNVSVIHEGEDSRIADLYDAVPILHINDDASRVNSAKINDDLSLSIGGEFSHHSVTIDHFKSEAKSWGAISPRLTNKIIASTLEQFSSALEETDEIPGASKNFKDRLGYNLDRIAAGKSIGKPKLPLEAWKRKPLS</sequence>
<comment type="similarity">
    <text evidence="1">Belongs to the HipA Ser/Thr kinase family.</text>
</comment>
<accession>A0ABS4WIH6</accession>
<dbReference type="Pfam" id="PF13657">
    <property type="entry name" value="Couple_hipA"/>
    <property type="match status" value="1"/>
</dbReference>
<dbReference type="InterPro" id="IPR012893">
    <property type="entry name" value="HipA-like_C"/>
</dbReference>
<dbReference type="EMBL" id="JAGIOE010000001">
    <property type="protein sequence ID" value="MBP2375988.1"/>
    <property type="molecule type" value="Genomic_DNA"/>
</dbReference>
<dbReference type="Proteomes" id="UP000766570">
    <property type="component" value="Unassembled WGS sequence"/>
</dbReference>
<evidence type="ECO:0000259" key="5">
    <source>
        <dbReference type="Pfam" id="PF13657"/>
    </source>
</evidence>
<gene>
    <name evidence="6" type="ORF">JOF46_003900</name>
</gene>
<evidence type="ECO:0000256" key="2">
    <source>
        <dbReference type="ARBA" id="ARBA00022679"/>
    </source>
</evidence>
<evidence type="ECO:0000256" key="1">
    <source>
        <dbReference type="ARBA" id="ARBA00010164"/>
    </source>
</evidence>
<dbReference type="PANTHER" id="PTHR37419:SF1">
    <property type="entry name" value="SERINE_THREONINE-PROTEIN KINASE TOXIN HIPA"/>
    <property type="match status" value="1"/>
</dbReference>
<dbReference type="PANTHER" id="PTHR37419">
    <property type="entry name" value="SERINE/THREONINE-PROTEIN KINASE TOXIN HIPA"/>
    <property type="match status" value="1"/>
</dbReference>
<protein>
    <submittedName>
        <fullName evidence="6">Serine/threonine-protein kinase HipA</fullName>
        <ecNumber evidence="6">2.7.11.1</ecNumber>
    </submittedName>
</protein>
<dbReference type="EC" id="2.7.11.1" evidence="6"/>